<keyword evidence="2" id="KW-0274">FAD</keyword>
<sequence length="601" mass="65130">MRRQFLTVGLFIAVGTLVEAVVETYDYIVVGSGPGGAPLAVNLARAGYSVALLEAGIDLGDNKNYSEIFNFNAAANDEKSRWDFFVKHSDDEAREAKYEKSTWRTADGSFYVGLDPPEGSTRLGIYYPRAATLGGCAMHNGGICTLPNDADWDYIAEITGDDGWLASNMRKYFEKMEANEYLPLDTPGHGYDGYVNTTISDPSLMNQNSDLQKLASRLISRVGGNAGRDINAPDPDRDQATGVFGMATHADRNGKRAGTNTLLKRTLADPAKFNLTVQLETLVTRIIINWEAGEPSATGVEVLRGSHQYEADPLYDTAKQGKFGRIFARKEVIVAGGSFNSPQILKLSGIGPAKELEKFHIPVVKDLAGVGENLGDNYEAGLQSLASKPLNGSAGPVAVFLKTPTARKTRNIQAWCGSFSFEGFWPGFPTDYGPTEYECAVVHINPRSQAGHVRLRSNDPREMPEINFNFFAKGGDEDLTEILDAVKTFRKALNSAGAPITPFDERHPCPGVNQNCTDKAQKEFIKLQTYSHHATSTCAIGPADDPKAVLDSKFRVHGVGNLRVVDASAFPKVPGAFPVCPTFMLAEKASADILAAAEIAE</sequence>
<evidence type="ECO:0000256" key="2">
    <source>
        <dbReference type="PIRSR" id="PIRSR000137-2"/>
    </source>
</evidence>
<evidence type="ECO:0000256" key="3">
    <source>
        <dbReference type="SAM" id="SignalP"/>
    </source>
</evidence>
<dbReference type="AlphaFoldDB" id="A0A439DG41"/>
<keyword evidence="6" id="KW-1185">Reference proteome</keyword>
<dbReference type="EMBL" id="RYZI01000029">
    <property type="protein sequence ID" value="RWA13346.1"/>
    <property type="molecule type" value="Genomic_DNA"/>
</dbReference>
<evidence type="ECO:0000313" key="6">
    <source>
        <dbReference type="Proteomes" id="UP000286045"/>
    </source>
</evidence>
<feature type="signal peptide" evidence="3">
    <location>
        <begin position="1"/>
        <end position="20"/>
    </location>
</feature>
<dbReference type="InterPro" id="IPR007867">
    <property type="entry name" value="GMC_OxRtase_C"/>
</dbReference>
<dbReference type="Pfam" id="PF00732">
    <property type="entry name" value="GMC_oxred_N"/>
    <property type="match status" value="1"/>
</dbReference>
<dbReference type="PIRSF" id="PIRSF000137">
    <property type="entry name" value="Alcohol_oxidase"/>
    <property type="match status" value="1"/>
</dbReference>
<organism evidence="5 6">
    <name type="scientific">Xylaria grammica</name>
    <dbReference type="NCBI Taxonomy" id="363999"/>
    <lineage>
        <taxon>Eukaryota</taxon>
        <taxon>Fungi</taxon>
        <taxon>Dikarya</taxon>
        <taxon>Ascomycota</taxon>
        <taxon>Pezizomycotina</taxon>
        <taxon>Sordariomycetes</taxon>
        <taxon>Xylariomycetidae</taxon>
        <taxon>Xylariales</taxon>
        <taxon>Xylariaceae</taxon>
        <taxon>Xylaria</taxon>
    </lineage>
</organism>
<dbReference type="Pfam" id="PF05199">
    <property type="entry name" value="GMC_oxred_C"/>
    <property type="match status" value="1"/>
</dbReference>
<dbReference type="PANTHER" id="PTHR11552">
    <property type="entry name" value="GLUCOSE-METHANOL-CHOLINE GMC OXIDOREDUCTASE"/>
    <property type="match status" value="1"/>
</dbReference>
<feature type="domain" description="Glucose-methanol-choline oxidoreductase N-terminal" evidence="4">
    <location>
        <begin position="337"/>
        <end position="351"/>
    </location>
</feature>
<dbReference type="STRING" id="363999.A0A439DG41"/>
<keyword evidence="3" id="KW-0732">Signal</keyword>
<reference evidence="5 6" key="1">
    <citation type="submission" date="2018-12" db="EMBL/GenBank/DDBJ databases">
        <title>Draft genome sequence of Xylaria grammica IHI A82.</title>
        <authorList>
            <person name="Buettner E."/>
            <person name="Kellner H."/>
        </authorList>
    </citation>
    <scope>NUCLEOTIDE SEQUENCE [LARGE SCALE GENOMIC DNA]</scope>
    <source>
        <strain evidence="5 6">IHI A82</strain>
    </source>
</reference>
<keyword evidence="2" id="KW-0285">Flavoprotein</keyword>
<dbReference type="InterPro" id="IPR036188">
    <property type="entry name" value="FAD/NAD-bd_sf"/>
</dbReference>
<dbReference type="SUPFAM" id="SSF51905">
    <property type="entry name" value="FAD/NAD(P)-binding domain"/>
    <property type="match status" value="1"/>
</dbReference>
<dbReference type="GO" id="GO:0016614">
    <property type="term" value="F:oxidoreductase activity, acting on CH-OH group of donors"/>
    <property type="evidence" value="ECO:0007669"/>
    <property type="project" value="InterPro"/>
</dbReference>
<evidence type="ECO:0000256" key="1">
    <source>
        <dbReference type="ARBA" id="ARBA00010790"/>
    </source>
</evidence>
<dbReference type="PANTHER" id="PTHR11552:SF80">
    <property type="entry name" value="GMC OXIDOREDUCTASE"/>
    <property type="match status" value="1"/>
</dbReference>
<proteinExistence type="inferred from homology"/>
<name>A0A439DG41_9PEZI</name>
<feature type="chain" id="PRO_5019510240" description="Glucose-methanol-choline oxidoreductase N-terminal domain-containing protein" evidence="3">
    <location>
        <begin position="21"/>
        <end position="601"/>
    </location>
</feature>
<gene>
    <name evidence="5" type="ORF">EKO27_g1769</name>
</gene>
<protein>
    <recommendedName>
        <fullName evidence="4">Glucose-methanol-choline oxidoreductase N-terminal domain-containing protein</fullName>
    </recommendedName>
</protein>
<comment type="similarity">
    <text evidence="1">Belongs to the GMC oxidoreductase family.</text>
</comment>
<dbReference type="InterPro" id="IPR012132">
    <property type="entry name" value="GMC_OxRdtase"/>
</dbReference>
<dbReference type="GO" id="GO:0050660">
    <property type="term" value="F:flavin adenine dinucleotide binding"/>
    <property type="evidence" value="ECO:0007669"/>
    <property type="project" value="InterPro"/>
</dbReference>
<comment type="cofactor">
    <cofactor evidence="2">
        <name>FAD</name>
        <dbReference type="ChEBI" id="CHEBI:57692"/>
    </cofactor>
</comment>
<feature type="binding site" evidence="2">
    <location>
        <position position="283"/>
    </location>
    <ligand>
        <name>FAD</name>
        <dbReference type="ChEBI" id="CHEBI:57692"/>
    </ligand>
</feature>
<comment type="caution">
    <text evidence="5">The sequence shown here is derived from an EMBL/GenBank/DDBJ whole genome shotgun (WGS) entry which is preliminary data.</text>
</comment>
<dbReference type="Gene3D" id="3.50.50.60">
    <property type="entry name" value="FAD/NAD(P)-binding domain"/>
    <property type="match status" value="2"/>
</dbReference>
<dbReference type="Gene3D" id="3.30.560.10">
    <property type="entry name" value="Glucose Oxidase, domain 3"/>
    <property type="match status" value="1"/>
</dbReference>
<evidence type="ECO:0000313" key="5">
    <source>
        <dbReference type="EMBL" id="RWA13346.1"/>
    </source>
</evidence>
<dbReference type="InterPro" id="IPR000172">
    <property type="entry name" value="GMC_OxRdtase_N"/>
</dbReference>
<dbReference type="Proteomes" id="UP000286045">
    <property type="component" value="Unassembled WGS sequence"/>
</dbReference>
<dbReference type="SUPFAM" id="SSF54373">
    <property type="entry name" value="FAD-linked reductases, C-terminal domain"/>
    <property type="match status" value="1"/>
</dbReference>
<accession>A0A439DG41</accession>
<evidence type="ECO:0000259" key="4">
    <source>
        <dbReference type="PROSITE" id="PS00624"/>
    </source>
</evidence>
<dbReference type="PROSITE" id="PS00624">
    <property type="entry name" value="GMC_OXRED_2"/>
    <property type="match status" value="1"/>
</dbReference>